<keyword evidence="2" id="KW-0732">Signal</keyword>
<evidence type="ECO:0000256" key="2">
    <source>
        <dbReference type="SAM" id="SignalP"/>
    </source>
</evidence>
<keyword evidence="1" id="KW-1133">Transmembrane helix</keyword>
<keyword evidence="1" id="KW-0812">Transmembrane</keyword>
<feature type="chain" id="PRO_5046675533" evidence="2">
    <location>
        <begin position="24"/>
        <end position="77"/>
    </location>
</feature>
<dbReference type="EMBL" id="JBHTHU010000001">
    <property type="protein sequence ID" value="MFD0748665.1"/>
    <property type="molecule type" value="Genomic_DNA"/>
</dbReference>
<dbReference type="RefSeq" id="WP_377096242.1">
    <property type="nucleotide sequence ID" value="NZ_JBHTHU010000001.1"/>
</dbReference>
<feature type="transmembrane region" description="Helical" evidence="1">
    <location>
        <begin position="47"/>
        <end position="67"/>
    </location>
</feature>
<organism evidence="3 4">
    <name type="scientific">Mucilaginibacter calamicampi</name>
    <dbReference type="NCBI Taxonomy" id="1302352"/>
    <lineage>
        <taxon>Bacteria</taxon>
        <taxon>Pseudomonadati</taxon>
        <taxon>Bacteroidota</taxon>
        <taxon>Sphingobacteriia</taxon>
        <taxon>Sphingobacteriales</taxon>
        <taxon>Sphingobacteriaceae</taxon>
        <taxon>Mucilaginibacter</taxon>
    </lineage>
</organism>
<evidence type="ECO:0000313" key="4">
    <source>
        <dbReference type="Proteomes" id="UP001596958"/>
    </source>
</evidence>
<reference evidence="4" key="1">
    <citation type="journal article" date="2019" name="Int. J. Syst. Evol. Microbiol.">
        <title>The Global Catalogue of Microorganisms (GCM) 10K type strain sequencing project: providing services to taxonomists for standard genome sequencing and annotation.</title>
        <authorList>
            <consortium name="The Broad Institute Genomics Platform"/>
            <consortium name="The Broad Institute Genome Sequencing Center for Infectious Disease"/>
            <person name="Wu L."/>
            <person name="Ma J."/>
        </authorList>
    </citation>
    <scope>NUCLEOTIDE SEQUENCE [LARGE SCALE GENOMIC DNA]</scope>
    <source>
        <strain evidence="4">CCUG 63418</strain>
    </source>
</reference>
<sequence length="77" mass="8488">MQKIRKVLLLFSCLVFANLTAFAGDPIPCSGDPDDPGYDPNGCANVPLDNWLIILVIGGLILATWYLHNKQKKEAFL</sequence>
<proteinExistence type="predicted"/>
<keyword evidence="1" id="KW-0472">Membrane</keyword>
<evidence type="ECO:0000256" key="1">
    <source>
        <dbReference type="SAM" id="Phobius"/>
    </source>
</evidence>
<dbReference type="Proteomes" id="UP001596958">
    <property type="component" value="Unassembled WGS sequence"/>
</dbReference>
<accession>A0ABW2YRR9</accession>
<gene>
    <name evidence="3" type="ORF">ACFQZS_00835</name>
</gene>
<comment type="caution">
    <text evidence="3">The sequence shown here is derived from an EMBL/GenBank/DDBJ whole genome shotgun (WGS) entry which is preliminary data.</text>
</comment>
<protein>
    <submittedName>
        <fullName evidence="3">Uncharacterized protein</fullName>
    </submittedName>
</protein>
<feature type="signal peptide" evidence="2">
    <location>
        <begin position="1"/>
        <end position="23"/>
    </location>
</feature>
<evidence type="ECO:0000313" key="3">
    <source>
        <dbReference type="EMBL" id="MFD0748665.1"/>
    </source>
</evidence>
<name>A0ABW2YRR9_9SPHI</name>
<keyword evidence="4" id="KW-1185">Reference proteome</keyword>